<protein>
    <submittedName>
        <fullName evidence="5">2-phospho-L-lactate guanylyltransferase</fullName>
        <ecNumber evidence="5">2.7.7.68</ecNumber>
    </submittedName>
</protein>
<dbReference type="Gene3D" id="3.90.550.10">
    <property type="entry name" value="Spore Coat Polysaccharide Biosynthesis Protein SpsA, Chain A"/>
    <property type="match status" value="1"/>
</dbReference>
<dbReference type="Proteomes" id="UP000564496">
    <property type="component" value="Unassembled WGS sequence"/>
</dbReference>
<dbReference type="EC" id="2.7.7.68" evidence="5"/>
<evidence type="ECO:0000313" key="5">
    <source>
        <dbReference type="EMBL" id="NYI76274.1"/>
    </source>
</evidence>
<evidence type="ECO:0000256" key="3">
    <source>
        <dbReference type="ARBA" id="ARBA00022741"/>
    </source>
</evidence>
<evidence type="ECO:0000256" key="1">
    <source>
        <dbReference type="ARBA" id="ARBA00022679"/>
    </source>
</evidence>
<organism evidence="5 6">
    <name type="scientific">Nocardioides panzhihuensis</name>
    <dbReference type="NCBI Taxonomy" id="860243"/>
    <lineage>
        <taxon>Bacteria</taxon>
        <taxon>Bacillati</taxon>
        <taxon>Actinomycetota</taxon>
        <taxon>Actinomycetes</taxon>
        <taxon>Propionibacteriales</taxon>
        <taxon>Nocardioidaceae</taxon>
        <taxon>Nocardioides</taxon>
    </lineage>
</organism>
<dbReference type="RefSeq" id="WP_179656937.1">
    <property type="nucleotide sequence ID" value="NZ_JACBZR010000001.1"/>
</dbReference>
<keyword evidence="1 5" id="KW-0808">Transferase</keyword>
<proteinExistence type="predicted"/>
<evidence type="ECO:0000313" key="6">
    <source>
        <dbReference type="Proteomes" id="UP000564496"/>
    </source>
</evidence>
<dbReference type="PANTHER" id="PTHR40392">
    <property type="entry name" value="2-PHOSPHO-L-LACTATE GUANYLYLTRANSFERASE"/>
    <property type="match status" value="1"/>
</dbReference>
<keyword evidence="6" id="KW-1185">Reference proteome</keyword>
<keyword evidence="4" id="KW-0342">GTP-binding</keyword>
<keyword evidence="2 5" id="KW-0548">Nucleotidyltransferase</keyword>
<keyword evidence="3" id="KW-0547">Nucleotide-binding</keyword>
<evidence type="ECO:0000256" key="2">
    <source>
        <dbReference type="ARBA" id="ARBA00022695"/>
    </source>
</evidence>
<sequence length="213" mass="21865">MPAPAPGYVVLLPVKPPARGKSRLVGIEPHERADLARSFALDTAESCLAATHVSAVLVITDDAYFAADVARLGAAVIPDGVSGDLNESLVQGALEARRRWPGLRPAALCGDLPALRSADLDAALAASEGAGPAYVEDAVGGGTTLYTAPHDLFRPAFGPGSAAAHRAGGARPLEGDLHSLRHDVDTLEDLEAVRRFGLGPRTALASVRVGSLG</sequence>
<comment type="caution">
    <text evidence="5">The sequence shown here is derived from an EMBL/GenBank/DDBJ whole genome shotgun (WGS) entry which is preliminary data.</text>
</comment>
<dbReference type="PANTHER" id="PTHR40392:SF1">
    <property type="entry name" value="2-PHOSPHO-L-LACTATE GUANYLYLTRANSFERASE"/>
    <property type="match status" value="1"/>
</dbReference>
<evidence type="ECO:0000256" key="4">
    <source>
        <dbReference type="ARBA" id="ARBA00023134"/>
    </source>
</evidence>
<name>A0A7Z0DIK7_9ACTN</name>
<dbReference type="GO" id="GO:0043814">
    <property type="term" value="F:phospholactate guanylyltransferase activity"/>
    <property type="evidence" value="ECO:0007669"/>
    <property type="project" value="UniProtKB-EC"/>
</dbReference>
<dbReference type="SUPFAM" id="SSF53448">
    <property type="entry name" value="Nucleotide-diphospho-sugar transferases"/>
    <property type="match status" value="1"/>
</dbReference>
<gene>
    <name evidence="5" type="ORF">BJ988_000922</name>
</gene>
<dbReference type="InterPro" id="IPR029044">
    <property type="entry name" value="Nucleotide-diphossugar_trans"/>
</dbReference>
<dbReference type="AlphaFoldDB" id="A0A7Z0DIK7"/>
<dbReference type="EMBL" id="JACBZR010000001">
    <property type="protein sequence ID" value="NYI76274.1"/>
    <property type="molecule type" value="Genomic_DNA"/>
</dbReference>
<dbReference type="NCBIfam" id="TIGR03552">
    <property type="entry name" value="F420_cofC"/>
    <property type="match status" value="1"/>
</dbReference>
<dbReference type="GO" id="GO:0005525">
    <property type="term" value="F:GTP binding"/>
    <property type="evidence" value="ECO:0007669"/>
    <property type="project" value="UniProtKB-KW"/>
</dbReference>
<reference evidence="5 6" key="1">
    <citation type="submission" date="2020-07" db="EMBL/GenBank/DDBJ databases">
        <title>Sequencing the genomes of 1000 actinobacteria strains.</title>
        <authorList>
            <person name="Klenk H.-P."/>
        </authorList>
    </citation>
    <scope>NUCLEOTIDE SEQUENCE [LARGE SCALE GENOMIC DNA]</scope>
    <source>
        <strain evidence="5 6">DSM 26487</strain>
    </source>
</reference>
<accession>A0A7Z0DIK7</accession>
<dbReference type="InterPro" id="IPR002835">
    <property type="entry name" value="CofC"/>
</dbReference>